<protein>
    <recommendedName>
        <fullName evidence="2">DUF2147 domain-containing protein</fullName>
    </recommendedName>
</protein>
<sequence>MPYGRNILARMQMKLFRPLLALTVLAAAIAGPAAAQTADQAIFGVWRNPKNSVHVDVRPCAAGACGVVVWANADAQADARKGGTENLIGLQLFRNFNQQANGRWRGKVFVPDLNATFSGSAELIDRDHLRARGCLFANVLCKAQVWVRVAPPLG</sequence>
<keyword evidence="1" id="KW-0732">Signal</keyword>
<dbReference type="eggNOG" id="COG4731">
    <property type="taxonomic scope" value="Bacteria"/>
</dbReference>
<evidence type="ECO:0000313" key="4">
    <source>
        <dbReference type="Proteomes" id="UP000001868"/>
    </source>
</evidence>
<dbReference type="HOGENOM" id="CLU_108869_1_0_5"/>
<dbReference type="PANTHER" id="PTHR36919:SF2">
    <property type="entry name" value="BLL6627 PROTEIN"/>
    <property type="match status" value="1"/>
</dbReference>
<evidence type="ECO:0000259" key="2">
    <source>
        <dbReference type="Pfam" id="PF09917"/>
    </source>
</evidence>
<name>B4RAW9_PHEZH</name>
<dbReference type="KEGG" id="pzu:PHZ_c1609"/>
<dbReference type="STRING" id="450851.PHZ_c1609"/>
<organism evidence="3 4">
    <name type="scientific">Phenylobacterium zucineum (strain HLK1)</name>
    <dbReference type="NCBI Taxonomy" id="450851"/>
    <lineage>
        <taxon>Bacteria</taxon>
        <taxon>Pseudomonadati</taxon>
        <taxon>Pseudomonadota</taxon>
        <taxon>Alphaproteobacteria</taxon>
        <taxon>Caulobacterales</taxon>
        <taxon>Caulobacteraceae</taxon>
        <taxon>Phenylobacterium</taxon>
    </lineage>
</organism>
<dbReference type="Proteomes" id="UP000001868">
    <property type="component" value="Chromosome"/>
</dbReference>
<reference evidence="3 4" key="1">
    <citation type="journal article" date="2008" name="BMC Genomics">
        <title>Complete genome of Phenylobacterium zucineum - a novel facultative intracellular bacterium isolated from human erythroleukemia cell line K562.</title>
        <authorList>
            <person name="Luo Y."/>
            <person name="Xu X."/>
            <person name="Ding Z."/>
            <person name="Liu Z."/>
            <person name="Zhang B."/>
            <person name="Yan Z."/>
            <person name="Sun J."/>
            <person name="Hu S."/>
            <person name="Hu X."/>
        </authorList>
    </citation>
    <scope>NUCLEOTIDE SEQUENCE [LARGE SCALE GENOMIC DNA]</scope>
    <source>
        <strain evidence="3 4">HLK1</strain>
    </source>
</reference>
<dbReference type="Pfam" id="PF09917">
    <property type="entry name" value="DUF2147"/>
    <property type="match status" value="1"/>
</dbReference>
<dbReference type="AlphaFoldDB" id="B4RAW9"/>
<evidence type="ECO:0000313" key="3">
    <source>
        <dbReference type="EMBL" id="ACG78020.1"/>
    </source>
</evidence>
<proteinExistence type="predicted"/>
<gene>
    <name evidence="3" type="ordered locus">PHZ_c1609</name>
</gene>
<dbReference type="EMBL" id="CP000747">
    <property type="protein sequence ID" value="ACG78020.1"/>
    <property type="molecule type" value="Genomic_DNA"/>
</dbReference>
<feature type="domain" description="DUF2147" evidence="2">
    <location>
        <begin position="44"/>
        <end position="148"/>
    </location>
</feature>
<accession>B4RAW9</accession>
<dbReference type="Gene3D" id="2.40.128.520">
    <property type="match status" value="1"/>
</dbReference>
<dbReference type="PANTHER" id="PTHR36919">
    <property type="entry name" value="BLR1215 PROTEIN"/>
    <property type="match status" value="1"/>
</dbReference>
<evidence type="ECO:0000256" key="1">
    <source>
        <dbReference type="SAM" id="SignalP"/>
    </source>
</evidence>
<feature type="signal peptide" evidence="1">
    <location>
        <begin position="1"/>
        <end position="35"/>
    </location>
</feature>
<feature type="chain" id="PRO_5002821919" description="DUF2147 domain-containing protein" evidence="1">
    <location>
        <begin position="36"/>
        <end position="154"/>
    </location>
</feature>
<dbReference type="InterPro" id="IPR019223">
    <property type="entry name" value="DUF2147"/>
</dbReference>
<keyword evidence="4" id="KW-1185">Reference proteome</keyword>